<evidence type="ECO:0000256" key="4">
    <source>
        <dbReference type="SAM" id="SignalP"/>
    </source>
</evidence>
<keyword evidence="1" id="KW-0677">Repeat</keyword>
<evidence type="ECO:0000313" key="6">
    <source>
        <dbReference type="Proteomes" id="UP000276437"/>
    </source>
</evidence>
<feature type="signal peptide" evidence="4">
    <location>
        <begin position="1"/>
        <end position="22"/>
    </location>
</feature>
<dbReference type="SUPFAM" id="SSF48452">
    <property type="entry name" value="TPR-like"/>
    <property type="match status" value="1"/>
</dbReference>
<dbReference type="EMBL" id="AP018449">
    <property type="protein sequence ID" value="BBB91842.1"/>
    <property type="molecule type" value="Genomic_DNA"/>
</dbReference>
<dbReference type="GO" id="GO:0009279">
    <property type="term" value="C:cell outer membrane"/>
    <property type="evidence" value="ECO:0007669"/>
    <property type="project" value="TreeGrafter"/>
</dbReference>
<dbReference type="SMART" id="SM00028">
    <property type="entry name" value="TPR"/>
    <property type="match status" value="4"/>
</dbReference>
<dbReference type="InterPro" id="IPR050498">
    <property type="entry name" value="Ycf3"/>
</dbReference>
<evidence type="ECO:0000256" key="1">
    <source>
        <dbReference type="ARBA" id="ARBA00022737"/>
    </source>
</evidence>
<dbReference type="RefSeq" id="WP_126308814.1">
    <property type="nucleotide sequence ID" value="NZ_AP018449.1"/>
</dbReference>
<sequence length="206" mass="22838">MKKYTVVLIAALLMISVASAWAADSKAAAENKQKRITAYTRAITANPQDAAAYIDRGDAYRSDNQLDLAIADYTQAIKLEPQNVQAYAARGLLYLETKQYDAALADYSSIIEMDPGNMDARFRRGVCYYYKGQYELGIHDLDQVTVLQPKHAGAYLVKGVCYQRLERKEEAIAAYKSLLANVPVDKQTQEAVTVAKNMLKTLGAEP</sequence>
<feature type="chain" id="PRO_5016675100" evidence="4">
    <location>
        <begin position="23"/>
        <end position="206"/>
    </location>
</feature>
<dbReference type="InterPro" id="IPR019734">
    <property type="entry name" value="TPR_rpt"/>
</dbReference>
<reference evidence="5 6" key="1">
    <citation type="journal article" date="2018" name="Int. J. Syst. Evol. Microbiol.">
        <title>Methylomusa anaerophila gen. nov., sp. nov., an anaerobic methanol-utilizing bacterium isolated from a microbial fuel cell.</title>
        <authorList>
            <person name="Amano N."/>
            <person name="Yamamuro A."/>
            <person name="Miyahara M."/>
            <person name="Kouzuma A."/>
            <person name="Abe T."/>
            <person name="Watanabe K."/>
        </authorList>
    </citation>
    <scope>NUCLEOTIDE SEQUENCE [LARGE SCALE GENOMIC DNA]</scope>
    <source>
        <strain evidence="5 6">MMFC1</strain>
    </source>
</reference>
<proteinExistence type="predicted"/>
<keyword evidence="4" id="KW-0732">Signal</keyword>
<evidence type="ECO:0000256" key="3">
    <source>
        <dbReference type="PROSITE-ProRule" id="PRU00339"/>
    </source>
</evidence>
<dbReference type="GO" id="GO:0046813">
    <property type="term" value="P:receptor-mediated virion attachment to host cell"/>
    <property type="evidence" value="ECO:0007669"/>
    <property type="project" value="TreeGrafter"/>
</dbReference>
<organism evidence="5 6">
    <name type="scientific">Methylomusa anaerophila</name>
    <dbReference type="NCBI Taxonomy" id="1930071"/>
    <lineage>
        <taxon>Bacteria</taxon>
        <taxon>Bacillati</taxon>
        <taxon>Bacillota</taxon>
        <taxon>Negativicutes</taxon>
        <taxon>Selenomonadales</taxon>
        <taxon>Sporomusaceae</taxon>
        <taxon>Methylomusa</taxon>
    </lineage>
</organism>
<dbReference type="InterPro" id="IPR011990">
    <property type="entry name" value="TPR-like_helical_dom_sf"/>
</dbReference>
<protein>
    <submittedName>
        <fullName evidence="5">TPR repeat-containing protein YrrB</fullName>
    </submittedName>
</protein>
<name>A0A348AL94_9FIRM</name>
<dbReference type="PROSITE" id="PS50293">
    <property type="entry name" value="TPR_REGION"/>
    <property type="match status" value="2"/>
</dbReference>
<feature type="repeat" description="TPR" evidence="3">
    <location>
        <begin position="84"/>
        <end position="117"/>
    </location>
</feature>
<keyword evidence="2 3" id="KW-0802">TPR repeat</keyword>
<evidence type="ECO:0000313" key="5">
    <source>
        <dbReference type="EMBL" id="BBB91842.1"/>
    </source>
</evidence>
<dbReference type="AlphaFoldDB" id="A0A348AL94"/>
<dbReference type="Pfam" id="PF13414">
    <property type="entry name" value="TPR_11"/>
    <property type="match status" value="1"/>
</dbReference>
<dbReference type="KEGG" id="mana:MAMMFC1_02527"/>
<evidence type="ECO:0000256" key="2">
    <source>
        <dbReference type="ARBA" id="ARBA00022803"/>
    </source>
</evidence>
<dbReference type="Proteomes" id="UP000276437">
    <property type="component" value="Chromosome"/>
</dbReference>
<dbReference type="Pfam" id="PF12895">
    <property type="entry name" value="ANAPC3"/>
    <property type="match status" value="1"/>
</dbReference>
<dbReference type="PROSITE" id="PS50005">
    <property type="entry name" value="TPR"/>
    <property type="match status" value="2"/>
</dbReference>
<dbReference type="Gene3D" id="1.25.40.10">
    <property type="entry name" value="Tetratricopeptide repeat domain"/>
    <property type="match status" value="2"/>
</dbReference>
<feature type="repeat" description="TPR" evidence="3">
    <location>
        <begin position="50"/>
        <end position="83"/>
    </location>
</feature>
<dbReference type="OrthoDB" id="1682694at2"/>
<accession>A0A348AL94</accession>
<keyword evidence="6" id="KW-1185">Reference proteome</keyword>
<gene>
    <name evidence="5" type="primary">yrrB_3</name>
    <name evidence="5" type="ORF">MAMMFC1_02527</name>
</gene>
<dbReference type="PANTHER" id="PTHR44858">
    <property type="entry name" value="TETRATRICOPEPTIDE REPEAT PROTEIN 6"/>
    <property type="match status" value="1"/>
</dbReference>
<dbReference type="PANTHER" id="PTHR44858:SF1">
    <property type="entry name" value="UDP-N-ACETYLGLUCOSAMINE--PEPTIDE N-ACETYLGLUCOSAMINYLTRANSFERASE SPINDLY-RELATED"/>
    <property type="match status" value="1"/>
</dbReference>